<keyword evidence="3" id="KW-1185">Reference proteome</keyword>
<comment type="caution">
    <text evidence="2">The sequence shown here is derived from an EMBL/GenBank/DDBJ whole genome shotgun (WGS) entry which is preliminary data.</text>
</comment>
<dbReference type="EMBL" id="JADPRT010000001">
    <property type="protein sequence ID" value="MBF9066876.1"/>
    <property type="molecule type" value="Genomic_DNA"/>
</dbReference>
<dbReference type="AlphaFoldDB" id="A0A931FCV1"/>
<evidence type="ECO:0000313" key="2">
    <source>
        <dbReference type="EMBL" id="MBF9066876.1"/>
    </source>
</evidence>
<organism evidence="2 3">
    <name type="scientific">Streptacidiphilus fuscans</name>
    <dbReference type="NCBI Taxonomy" id="2789292"/>
    <lineage>
        <taxon>Bacteria</taxon>
        <taxon>Bacillati</taxon>
        <taxon>Actinomycetota</taxon>
        <taxon>Actinomycetes</taxon>
        <taxon>Kitasatosporales</taxon>
        <taxon>Streptomycetaceae</taxon>
        <taxon>Streptacidiphilus</taxon>
    </lineage>
</organism>
<proteinExistence type="predicted"/>
<dbReference type="RefSeq" id="WP_196192049.1">
    <property type="nucleotide sequence ID" value="NZ_JADPRT010000001.1"/>
</dbReference>
<evidence type="ECO:0008006" key="4">
    <source>
        <dbReference type="Google" id="ProtNLM"/>
    </source>
</evidence>
<evidence type="ECO:0000313" key="3">
    <source>
        <dbReference type="Proteomes" id="UP000657385"/>
    </source>
</evidence>
<protein>
    <recommendedName>
        <fullName evidence="4">Peptidase inhibitor family I36</fullName>
    </recommendedName>
</protein>
<evidence type="ECO:0000256" key="1">
    <source>
        <dbReference type="SAM" id="SignalP"/>
    </source>
</evidence>
<feature type="chain" id="PRO_5037069843" description="Peptidase inhibitor family I36" evidence="1">
    <location>
        <begin position="29"/>
        <end position="228"/>
    </location>
</feature>
<name>A0A931FCV1_9ACTN</name>
<gene>
    <name evidence="2" type="ORF">I2501_02335</name>
</gene>
<reference evidence="2" key="1">
    <citation type="submission" date="2020-11" db="EMBL/GenBank/DDBJ databases">
        <title>Isolation and identification of active actinomycetes.</title>
        <authorList>
            <person name="Yu B."/>
        </authorList>
    </citation>
    <scope>NUCLEOTIDE SEQUENCE</scope>
    <source>
        <strain evidence="2">NEAU-YB345</strain>
    </source>
</reference>
<dbReference type="Proteomes" id="UP000657385">
    <property type="component" value="Unassembled WGS sequence"/>
</dbReference>
<sequence length="228" mass="24036">MRSRSLKALAVMATVAAIGTAGVGTANAASQAAPHTATQAAPFATQVREAGLNTTQAAALQSKVDQILHQYTGAKQVAANEIALPHGSSVLLPLPGQKYARVLPGAVNLGFAPANATRVTPNSSGTGNPDSGTYFWPNGSGCTYEYFCMWQGQEGAGEQFNVSTCNEDQELPGSGWNTDGSWINNQTPGTDAYLLNSGHGVIYTTPPPMSWNNDYNWQPVWYADACNH</sequence>
<accession>A0A931FCV1</accession>
<keyword evidence="1" id="KW-0732">Signal</keyword>
<feature type="signal peptide" evidence="1">
    <location>
        <begin position="1"/>
        <end position="28"/>
    </location>
</feature>